<feature type="transmembrane region" description="Helical" evidence="7">
    <location>
        <begin position="256"/>
        <end position="275"/>
    </location>
</feature>
<feature type="transmembrane region" description="Helical" evidence="7">
    <location>
        <begin position="314"/>
        <end position="332"/>
    </location>
</feature>
<keyword evidence="3" id="KW-1003">Cell membrane</keyword>
<protein>
    <submittedName>
        <fullName evidence="9">Type VII secretion integral membrane protein EccD</fullName>
    </submittedName>
</protein>
<feature type="domain" description="EccD-like transmembrane" evidence="8">
    <location>
        <begin position="116"/>
        <end position="452"/>
    </location>
</feature>
<feature type="transmembrane region" description="Helical" evidence="7">
    <location>
        <begin position="338"/>
        <end position="354"/>
    </location>
</feature>
<dbReference type="NCBIfam" id="TIGR03920">
    <property type="entry name" value="T7SS_EccD"/>
    <property type="match status" value="1"/>
</dbReference>
<evidence type="ECO:0000256" key="6">
    <source>
        <dbReference type="ARBA" id="ARBA00023136"/>
    </source>
</evidence>
<evidence type="ECO:0000313" key="9">
    <source>
        <dbReference type="EMBL" id="REH51625.1"/>
    </source>
</evidence>
<evidence type="ECO:0000256" key="4">
    <source>
        <dbReference type="ARBA" id="ARBA00022692"/>
    </source>
</evidence>
<comment type="caution">
    <text evidence="9">The sequence shown here is derived from an EMBL/GenBank/DDBJ whole genome shotgun (WGS) entry which is preliminary data.</text>
</comment>
<evidence type="ECO:0000256" key="2">
    <source>
        <dbReference type="ARBA" id="ARBA00006162"/>
    </source>
</evidence>
<dbReference type="RefSeq" id="WP_116173692.1">
    <property type="nucleotide sequence ID" value="NZ_CP144375.1"/>
</dbReference>
<feature type="transmembrane region" description="Helical" evidence="7">
    <location>
        <begin position="175"/>
        <end position="194"/>
    </location>
</feature>
<comment type="similarity">
    <text evidence="2">Belongs to the EccD/Snm4 family.</text>
</comment>
<feature type="transmembrane region" description="Helical" evidence="7">
    <location>
        <begin position="119"/>
        <end position="136"/>
    </location>
</feature>
<proteinExistence type="inferred from homology"/>
<evidence type="ECO:0000313" key="10">
    <source>
        <dbReference type="Proteomes" id="UP000256269"/>
    </source>
</evidence>
<reference evidence="9 10" key="1">
    <citation type="submission" date="2018-08" db="EMBL/GenBank/DDBJ databases">
        <title>Genomic Encyclopedia of Archaeal and Bacterial Type Strains, Phase II (KMG-II): from individual species to whole genera.</title>
        <authorList>
            <person name="Goeker M."/>
        </authorList>
    </citation>
    <scope>NUCLEOTIDE SEQUENCE [LARGE SCALE GENOMIC DNA]</scope>
    <source>
        <strain evidence="9 10">DSM 45791</strain>
    </source>
</reference>
<evidence type="ECO:0000256" key="5">
    <source>
        <dbReference type="ARBA" id="ARBA00022989"/>
    </source>
</evidence>
<keyword evidence="4 7" id="KW-0812">Transmembrane</keyword>
<gene>
    <name evidence="9" type="ORF">BCF44_10374</name>
</gene>
<evidence type="ECO:0000256" key="3">
    <source>
        <dbReference type="ARBA" id="ARBA00022475"/>
    </source>
</evidence>
<dbReference type="OrthoDB" id="4775372at2"/>
<dbReference type="PIRSF" id="PIRSF017804">
    <property type="entry name" value="Secretion_EccD1"/>
    <property type="match status" value="1"/>
</dbReference>
<feature type="transmembrane region" description="Helical" evidence="7">
    <location>
        <begin position="390"/>
        <end position="408"/>
    </location>
</feature>
<evidence type="ECO:0000256" key="1">
    <source>
        <dbReference type="ARBA" id="ARBA00004651"/>
    </source>
</evidence>
<feature type="transmembrane region" description="Helical" evidence="7">
    <location>
        <begin position="200"/>
        <end position="221"/>
    </location>
</feature>
<dbReference type="InterPro" id="IPR006707">
    <property type="entry name" value="T7SS_EccD"/>
</dbReference>
<dbReference type="Pfam" id="PF19053">
    <property type="entry name" value="EccD"/>
    <property type="match status" value="1"/>
</dbReference>
<evidence type="ECO:0000256" key="7">
    <source>
        <dbReference type="SAM" id="Phobius"/>
    </source>
</evidence>
<sequence length="453" mass="45826">MISTTRRITVVTPRARVDVALPVQSTLAELVPQLVRLSGAEGQASPDNPGWVLSRLGDSPFPPGLTVAAIGLRDGEVLHLSPRERQVVPLLFDDVVDAIASVAATKTGAWAGSIARRSAQLAAVVALLGAAALLAAGLAGTWYAPAACGVFALVLLLAGGALTRAYGDSGSGVSCAAAGVGAALLAGLTAVPPFEASLDVASIAAGLAALTAYGVLAAVLLADRLPWFGGLAVAAAFGTVTAAIVLLSGVPIAGPAAVLTALSTALAALAPMLALRLGKLPLPRVPADIDSFRAEEQPTLGPDVLDQTANAERVLTGLLAALALAAVGGVFALLGADSPWPAALSGVLGVVWLLRSRSYAGTAQRLVLLLAGLAMLGRLGAWLVVWQHGVLIAVAALVVAAILCLAHATRVRRGRRSPYWSRLMDIAEFLGLIAIVPLVGAVLNVYEVVRGVL</sequence>
<keyword evidence="10" id="KW-1185">Reference proteome</keyword>
<accession>A0A3E0I095</accession>
<dbReference type="GO" id="GO:0005886">
    <property type="term" value="C:plasma membrane"/>
    <property type="evidence" value="ECO:0007669"/>
    <property type="project" value="UniProtKB-SubCell"/>
</dbReference>
<evidence type="ECO:0000259" key="8">
    <source>
        <dbReference type="Pfam" id="PF19053"/>
    </source>
</evidence>
<feature type="transmembrane region" description="Helical" evidence="7">
    <location>
        <begin position="228"/>
        <end position="250"/>
    </location>
</feature>
<dbReference type="InterPro" id="IPR024962">
    <property type="entry name" value="YukD-like"/>
</dbReference>
<organism evidence="9 10">
    <name type="scientific">Kutzneria buriramensis</name>
    <dbReference type="NCBI Taxonomy" id="1045776"/>
    <lineage>
        <taxon>Bacteria</taxon>
        <taxon>Bacillati</taxon>
        <taxon>Actinomycetota</taxon>
        <taxon>Actinomycetes</taxon>
        <taxon>Pseudonocardiales</taxon>
        <taxon>Pseudonocardiaceae</taxon>
        <taxon>Kutzneria</taxon>
    </lineage>
</organism>
<name>A0A3E0I095_9PSEU</name>
<keyword evidence="5 7" id="KW-1133">Transmembrane helix</keyword>
<dbReference type="EMBL" id="QUNO01000003">
    <property type="protein sequence ID" value="REH51625.1"/>
    <property type="molecule type" value="Genomic_DNA"/>
</dbReference>
<dbReference type="Gene3D" id="3.10.20.90">
    <property type="entry name" value="Phosphatidylinositol 3-kinase Catalytic Subunit, Chain A, domain 1"/>
    <property type="match status" value="1"/>
</dbReference>
<comment type="subcellular location">
    <subcellularLocation>
        <location evidence="1">Cell membrane</location>
        <topology evidence="1">Multi-pass membrane protein</topology>
    </subcellularLocation>
</comment>
<keyword evidence="6 7" id="KW-0472">Membrane</keyword>
<dbReference type="InterPro" id="IPR044049">
    <property type="entry name" value="EccD_transm"/>
</dbReference>
<feature type="transmembrane region" description="Helical" evidence="7">
    <location>
        <begin position="429"/>
        <end position="446"/>
    </location>
</feature>
<dbReference type="AlphaFoldDB" id="A0A3E0I095"/>
<dbReference type="Pfam" id="PF08817">
    <property type="entry name" value="YukD"/>
    <property type="match status" value="1"/>
</dbReference>
<dbReference type="Proteomes" id="UP000256269">
    <property type="component" value="Unassembled WGS sequence"/>
</dbReference>
<feature type="transmembrane region" description="Helical" evidence="7">
    <location>
        <begin position="142"/>
        <end position="163"/>
    </location>
</feature>
<feature type="transmembrane region" description="Helical" evidence="7">
    <location>
        <begin position="366"/>
        <end position="384"/>
    </location>
</feature>